<accession>K6WFM5</accession>
<name>K6WFM5_9ACTN</name>
<protein>
    <submittedName>
        <fullName evidence="2">Uncharacterized protein</fullName>
    </submittedName>
</protein>
<reference evidence="2 3" key="1">
    <citation type="submission" date="2012-08" db="EMBL/GenBank/DDBJ databases">
        <title>Whole genome shotgun sequence of Gordonia rhizosphera NBRC 16068.</title>
        <authorList>
            <person name="Takarada H."/>
            <person name="Isaki S."/>
            <person name="Hosoyama A."/>
            <person name="Tsuchikane K."/>
            <person name="Katsumata H."/>
            <person name="Baba S."/>
            <person name="Ohji S."/>
            <person name="Yamazaki S."/>
            <person name="Fujita N."/>
        </authorList>
    </citation>
    <scope>NUCLEOTIDE SEQUENCE [LARGE SCALE GENOMIC DNA]</scope>
    <source>
        <strain evidence="2 3">NBRC 16068</strain>
    </source>
</reference>
<evidence type="ECO:0000313" key="3">
    <source>
        <dbReference type="Proteomes" id="UP000008363"/>
    </source>
</evidence>
<proteinExistence type="predicted"/>
<feature type="region of interest" description="Disordered" evidence="1">
    <location>
        <begin position="103"/>
        <end position="124"/>
    </location>
</feature>
<comment type="caution">
    <text evidence="2">The sequence shown here is derived from an EMBL/GenBank/DDBJ whole genome shotgun (WGS) entry which is preliminary data.</text>
</comment>
<sequence>MRSIRMPSCPPVVDHDQVSACRRHGAHRVHLQSQSQSPLSSRPAGGAPYPRLHPDGDGLFDVWRFHAFFTTCDLDTVSADRTHRAHAIVQKVHADLKASALAHLPSGSSARTPPGWCARSSPST</sequence>
<dbReference type="Proteomes" id="UP000008363">
    <property type="component" value="Unassembled WGS sequence"/>
</dbReference>
<feature type="compositionally biased region" description="Low complexity" evidence="1">
    <location>
        <begin position="31"/>
        <end position="41"/>
    </location>
</feature>
<dbReference type="STRING" id="1108045.GORHZ_183_00345"/>
<evidence type="ECO:0000256" key="1">
    <source>
        <dbReference type="SAM" id="MobiDB-lite"/>
    </source>
</evidence>
<dbReference type="EMBL" id="BAHC01000183">
    <property type="protein sequence ID" value="GAB92576.1"/>
    <property type="molecule type" value="Genomic_DNA"/>
</dbReference>
<dbReference type="AlphaFoldDB" id="K6WFM5"/>
<keyword evidence="3" id="KW-1185">Reference proteome</keyword>
<gene>
    <name evidence="2" type="ORF">GORHZ_183_00345</name>
</gene>
<feature type="region of interest" description="Disordered" evidence="1">
    <location>
        <begin position="21"/>
        <end position="52"/>
    </location>
</feature>
<feature type="compositionally biased region" description="Basic residues" evidence="1">
    <location>
        <begin position="21"/>
        <end position="30"/>
    </location>
</feature>
<organism evidence="2 3">
    <name type="scientific">Gordonia rhizosphera NBRC 16068</name>
    <dbReference type="NCBI Taxonomy" id="1108045"/>
    <lineage>
        <taxon>Bacteria</taxon>
        <taxon>Bacillati</taxon>
        <taxon>Actinomycetota</taxon>
        <taxon>Actinomycetes</taxon>
        <taxon>Mycobacteriales</taxon>
        <taxon>Gordoniaceae</taxon>
        <taxon>Gordonia</taxon>
    </lineage>
</organism>
<evidence type="ECO:0000313" key="2">
    <source>
        <dbReference type="EMBL" id="GAB92576.1"/>
    </source>
</evidence>